<dbReference type="EMBL" id="ASHL01000008">
    <property type="protein sequence ID" value="EPD12584.1"/>
    <property type="molecule type" value="Genomic_DNA"/>
</dbReference>
<keyword evidence="4 7" id="KW-0677">Repeat</keyword>
<dbReference type="RefSeq" id="WP_016390766.1">
    <property type="nucleotide sequence ID" value="NZ_JBLWZB010000003.1"/>
</dbReference>
<dbReference type="Pfam" id="PF04613">
    <property type="entry name" value="LpxD"/>
    <property type="match status" value="1"/>
</dbReference>
<evidence type="ECO:0000256" key="6">
    <source>
        <dbReference type="ARBA" id="ARBA00023315"/>
    </source>
</evidence>
<dbReference type="InterPro" id="IPR007691">
    <property type="entry name" value="LpxD"/>
</dbReference>
<comment type="catalytic activity">
    <reaction evidence="7">
        <text>a UDP-3-O-[(3R)-3-hydroxyacyl]-alpha-D-glucosamine + a (3R)-hydroxyacyl-[ACP] = a UDP-2-N,3-O-bis[(3R)-3-hydroxyacyl]-alpha-D-glucosamine + holo-[ACP] + H(+)</text>
        <dbReference type="Rhea" id="RHEA:53836"/>
        <dbReference type="Rhea" id="RHEA-COMP:9685"/>
        <dbReference type="Rhea" id="RHEA-COMP:9945"/>
        <dbReference type="ChEBI" id="CHEBI:15378"/>
        <dbReference type="ChEBI" id="CHEBI:64479"/>
        <dbReference type="ChEBI" id="CHEBI:78827"/>
        <dbReference type="ChEBI" id="CHEBI:137740"/>
        <dbReference type="ChEBI" id="CHEBI:137748"/>
        <dbReference type="EC" id="2.3.1.191"/>
    </reaction>
</comment>
<dbReference type="InterPro" id="IPR056729">
    <property type="entry name" value="GMPPB_C"/>
</dbReference>
<feature type="domain" description="Mannose-1-phosphate guanyltransferase C-terminal" evidence="9">
    <location>
        <begin position="100"/>
        <end position="179"/>
    </location>
</feature>
<dbReference type="NCBIfam" id="NF002060">
    <property type="entry name" value="PRK00892.1"/>
    <property type="match status" value="1"/>
</dbReference>
<dbReference type="Gene3D" id="2.160.10.10">
    <property type="entry name" value="Hexapeptide repeat proteins"/>
    <property type="match status" value="1"/>
</dbReference>
<evidence type="ECO:0000313" key="10">
    <source>
        <dbReference type="EMBL" id="EPD12584.1"/>
    </source>
</evidence>
<comment type="subunit">
    <text evidence="7">Homotrimer.</text>
</comment>
<keyword evidence="1 7" id="KW-0444">Lipid biosynthesis</keyword>
<reference evidence="10 11" key="1">
    <citation type="journal article" date="2013" name="Genome Announc.">
        <title>Genome Sequence of the Pyrene- and Fluoranthene-Degrading Bacterium Cycloclasticus sp. Strain PY97M.</title>
        <authorList>
            <person name="Cui Z."/>
            <person name="Xu G."/>
            <person name="Li Q."/>
            <person name="Gao W."/>
            <person name="Zheng L."/>
        </authorList>
    </citation>
    <scope>NUCLEOTIDE SEQUENCE [LARGE SCALE GENOMIC DNA]</scope>
    <source>
        <strain evidence="10 11">PY97M</strain>
    </source>
</reference>
<keyword evidence="3 7" id="KW-0808">Transferase</keyword>
<dbReference type="AlphaFoldDB" id="A0AB33YZT0"/>
<evidence type="ECO:0000256" key="1">
    <source>
        <dbReference type="ARBA" id="ARBA00022516"/>
    </source>
</evidence>
<evidence type="ECO:0000256" key="5">
    <source>
        <dbReference type="ARBA" id="ARBA00023098"/>
    </source>
</evidence>
<protein>
    <recommendedName>
        <fullName evidence="7">UDP-3-O-acylglucosamine N-acyltransferase</fullName>
        <ecNumber evidence="7">2.3.1.191</ecNumber>
    </recommendedName>
</protein>
<dbReference type="Gene3D" id="1.20.5.170">
    <property type="match status" value="1"/>
</dbReference>
<evidence type="ECO:0000256" key="4">
    <source>
        <dbReference type="ARBA" id="ARBA00022737"/>
    </source>
</evidence>
<evidence type="ECO:0000256" key="7">
    <source>
        <dbReference type="HAMAP-Rule" id="MF_00523"/>
    </source>
</evidence>
<dbReference type="PANTHER" id="PTHR43378">
    <property type="entry name" value="UDP-3-O-ACYLGLUCOSAMINE N-ACYLTRANSFERASE"/>
    <property type="match status" value="1"/>
</dbReference>
<dbReference type="PANTHER" id="PTHR43378:SF2">
    <property type="entry name" value="UDP-3-O-ACYLGLUCOSAMINE N-ACYLTRANSFERASE 1, MITOCHONDRIAL-RELATED"/>
    <property type="match status" value="1"/>
</dbReference>
<keyword evidence="5 7" id="KW-0443">Lipid metabolism</keyword>
<dbReference type="GO" id="GO:0009245">
    <property type="term" value="P:lipid A biosynthetic process"/>
    <property type="evidence" value="ECO:0007669"/>
    <property type="project" value="UniProtKB-UniRule"/>
</dbReference>
<dbReference type="Pfam" id="PF00132">
    <property type="entry name" value="Hexapep"/>
    <property type="match status" value="1"/>
</dbReference>
<name>A0AB33YZT0_9GAMM</name>
<evidence type="ECO:0000259" key="9">
    <source>
        <dbReference type="Pfam" id="PF25087"/>
    </source>
</evidence>
<dbReference type="EC" id="2.3.1.191" evidence="7"/>
<feature type="active site" description="Proton acceptor" evidence="7">
    <location>
        <position position="239"/>
    </location>
</feature>
<dbReference type="SUPFAM" id="SSF51161">
    <property type="entry name" value="Trimeric LpxA-like enzymes"/>
    <property type="match status" value="1"/>
</dbReference>
<dbReference type="GO" id="GO:0016020">
    <property type="term" value="C:membrane"/>
    <property type="evidence" value="ECO:0007669"/>
    <property type="project" value="GOC"/>
</dbReference>
<gene>
    <name evidence="7" type="primary">lpxD</name>
    <name evidence="10" type="ORF">L196_09279</name>
</gene>
<keyword evidence="11" id="KW-1185">Reference proteome</keyword>
<dbReference type="Gene3D" id="3.40.1390.10">
    <property type="entry name" value="MurE/MurF, N-terminal domain"/>
    <property type="match status" value="1"/>
</dbReference>
<evidence type="ECO:0000313" key="11">
    <source>
        <dbReference type="Proteomes" id="UP000015462"/>
    </source>
</evidence>
<dbReference type="Pfam" id="PF25087">
    <property type="entry name" value="GMPPB_C"/>
    <property type="match status" value="1"/>
</dbReference>
<dbReference type="HAMAP" id="MF_00523">
    <property type="entry name" value="LpxD"/>
    <property type="match status" value="1"/>
</dbReference>
<organism evidence="10 11">
    <name type="scientific">Cycloclasticus pugetii</name>
    <dbReference type="NCBI Taxonomy" id="34068"/>
    <lineage>
        <taxon>Bacteria</taxon>
        <taxon>Pseudomonadati</taxon>
        <taxon>Pseudomonadota</taxon>
        <taxon>Gammaproteobacteria</taxon>
        <taxon>Thiotrichales</taxon>
        <taxon>Piscirickettsiaceae</taxon>
        <taxon>Cycloclasticus</taxon>
    </lineage>
</organism>
<evidence type="ECO:0000256" key="2">
    <source>
        <dbReference type="ARBA" id="ARBA00022556"/>
    </source>
</evidence>
<comment type="function">
    <text evidence="7">Catalyzes the N-acylation of UDP-3-O-acylglucosamine using 3-hydroxyacyl-ACP as the acyl donor. Is involved in the biosynthesis of lipid A, a phosphorylated glycolipid that anchors the lipopolysaccharide to the outer membrane of the cell.</text>
</comment>
<comment type="similarity">
    <text evidence="7">Belongs to the transferase hexapeptide repeat family. LpxD subfamily.</text>
</comment>
<accession>A0AB33YZT0</accession>
<keyword evidence="6 7" id="KW-0012">Acyltransferase</keyword>
<evidence type="ECO:0000259" key="8">
    <source>
        <dbReference type="Pfam" id="PF04613"/>
    </source>
</evidence>
<dbReference type="GO" id="GO:0103118">
    <property type="term" value="F:UDP-3-O-[(3R)-3-hydroxyacyl]-glucosamine N-acyltransferase activity"/>
    <property type="evidence" value="ECO:0007669"/>
    <property type="project" value="UniProtKB-EC"/>
</dbReference>
<comment type="pathway">
    <text evidence="7">Bacterial outer membrane biogenesis; LPS lipid A biosynthesis.</text>
</comment>
<dbReference type="NCBIfam" id="TIGR01853">
    <property type="entry name" value="lipid_A_lpxD"/>
    <property type="match status" value="1"/>
</dbReference>
<keyword evidence="2 7" id="KW-0441">Lipid A biosynthesis</keyword>
<proteinExistence type="inferred from homology"/>
<dbReference type="CDD" id="cd03352">
    <property type="entry name" value="LbH_LpxD"/>
    <property type="match status" value="1"/>
</dbReference>
<comment type="caution">
    <text evidence="10">The sequence shown here is derived from an EMBL/GenBank/DDBJ whole genome shotgun (WGS) entry which is preliminary data.</text>
</comment>
<dbReference type="InterPro" id="IPR011004">
    <property type="entry name" value="Trimer_LpxA-like_sf"/>
</dbReference>
<sequence length="340" mass="35764">MLTLQELAVAIDADLIGDPNYQISSCATLESARSDQLSFIYNKKYITDLQTTNAGVVILSDAFLAGYDGNALIVKNPYLAYAKAANVIHAAPPRVGSIHASVVIGDNANIAEDCVLAPHVVIGDDVTIGKGCYIGPGCVIANKVVIGNNLKLVANVSLGEETKIGDNVTIHPSTVIGSDGFGYAPYNDKKGWCKIPQLGHVVIGNDVEIGSNTSIDCGALDNTVIGDGVKIDNQVQIAHNVVIGDHTAIAACTGIAGSTKIGKYCTFAGGVGLVGHISITDGVHVTGMTMVTHSINEAGVYSSGTPFQKNTDWLKNAVRFKQLDKLTKKINYLIKLKKEN</sequence>
<dbReference type="InterPro" id="IPR001451">
    <property type="entry name" value="Hexapep"/>
</dbReference>
<dbReference type="GO" id="GO:0016410">
    <property type="term" value="F:N-acyltransferase activity"/>
    <property type="evidence" value="ECO:0007669"/>
    <property type="project" value="InterPro"/>
</dbReference>
<dbReference type="InterPro" id="IPR020573">
    <property type="entry name" value="UDP_GlcNAc_AcTrfase_non-rep"/>
</dbReference>
<dbReference type="Proteomes" id="UP000015462">
    <property type="component" value="Unassembled WGS sequence"/>
</dbReference>
<evidence type="ECO:0000256" key="3">
    <source>
        <dbReference type="ARBA" id="ARBA00022679"/>
    </source>
</evidence>
<feature type="domain" description="UDP-3-O-[3-hydroxymyristoyl] glucosamine N-acyltransferase non-repeat region" evidence="8">
    <location>
        <begin position="21"/>
        <end position="86"/>
    </location>
</feature>